<feature type="transmembrane region" description="Helical" evidence="1">
    <location>
        <begin position="33"/>
        <end position="52"/>
    </location>
</feature>
<keyword evidence="1" id="KW-1133">Transmembrane helix</keyword>
<dbReference type="InterPro" id="IPR049920">
    <property type="entry name" value="IK1_05631-like"/>
</dbReference>
<reference evidence="2 3" key="1">
    <citation type="submission" date="2021-03" db="EMBL/GenBank/DDBJ databases">
        <title>Genomic Encyclopedia of Type Strains, Phase IV (KMG-IV): sequencing the most valuable type-strain genomes for metagenomic binning, comparative biology and taxonomic classification.</title>
        <authorList>
            <person name="Goeker M."/>
        </authorList>
    </citation>
    <scope>NUCLEOTIDE SEQUENCE [LARGE SCALE GENOMIC DNA]</scope>
    <source>
        <strain evidence="2 3">DSM 1289</strain>
    </source>
</reference>
<dbReference type="Proteomes" id="UP000767291">
    <property type="component" value="Unassembled WGS sequence"/>
</dbReference>
<dbReference type="EMBL" id="JAGGJX010000008">
    <property type="protein sequence ID" value="MBP1856377.1"/>
    <property type="molecule type" value="Genomic_DNA"/>
</dbReference>
<protein>
    <recommendedName>
        <fullName evidence="4">SMODS and SLOG-associating 2TM effector domain-containing protein</fullName>
    </recommendedName>
</protein>
<organism evidence="2 3">
    <name type="scientific">Metaclostridioides mangenotii</name>
    <dbReference type="NCBI Taxonomy" id="1540"/>
    <lineage>
        <taxon>Bacteria</taxon>
        <taxon>Bacillati</taxon>
        <taxon>Bacillota</taxon>
        <taxon>Clostridia</taxon>
        <taxon>Peptostreptococcales</taxon>
        <taxon>Peptostreptococcaceae</taxon>
        <taxon>Metaclostridioides</taxon>
    </lineage>
</organism>
<evidence type="ECO:0000313" key="2">
    <source>
        <dbReference type="EMBL" id="MBP1856377.1"/>
    </source>
</evidence>
<feature type="transmembrane region" description="Helical" evidence="1">
    <location>
        <begin position="58"/>
        <end position="74"/>
    </location>
</feature>
<accession>A0ABS4EEL8</accession>
<proteinExistence type="predicted"/>
<sequence>MNNSINIEQNKEYNLLLLFSQKMLYENAKNTKYLIILLGLLNFILGITSNTFSDHRDKILIIAFIILIVSKALNKNACKFNTLAATTQELVDRKLFGFEIESRHLDGNSKDELKSKAKDLRDKMPKKYSDNINNSGYDRPRGVKNWYSDIAPNLSIEKAIIKCQGQNIYWDKALIKFYQKLLLILNLIIVIIFLLLYWNKEVKDVVLGVISSYLIFEILIKELFKTNEYINNCNLIDAIIARSSSSNETSLELLKDLQSKIYSRRKSGFNIPTFIHELNTNKLHKKYSRDN</sequence>
<keyword evidence="1" id="KW-0472">Membrane</keyword>
<comment type="caution">
    <text evidence="2">The sequence shown here is derived from an EMBL/GenBank/DDBJ whole genome shotgun (WGS) entry which is preliminary data.</text>
</comment>
<evidence type="ECO:0000256" key="1">
    <source>
        <dbReference type="SAM" id="Phobius"/>
    </source>
</evidence>
<keyword evidence="1" id="KW-0812">Transmembrane</keyword>
<keyword evidence="3" id="KW-1185">Reference proteome</keyword>
<evidence type="ECO:0008006" key="4">
    <source>
        <dbReference type="Google" id="ProtNLM"/>
    </source>
</evidence>
<feature type="transmembrane region" description="Helical" evidence="1">
    <location>
        <begin position="181"/>
        <end position="199"/>
    </location>
</feature>
<dbReference type="Pfam" id="PF18159">
    <property type="entry name" value="S_4TM"/>
    <property type="match status" value="1"/>
</dbReference>
<name>A0ABS4EEL8_9FIRM</name>
<dbReference type="RefSeq" id="WP_209457694.1">
    <property type="nucleotide sequence ID" value="NZ_BAAACS010000005.1"/>
</dbReference>
<evidence type="ECO:0000313" key="3">
    <source>
        <dbReference type="Proteomes" id="UP000767291"/>
    </source>
</evidence>
<gene>
    <name evidence="2" type="ORF">J2Z43_002829</name>
</gene>